<evidence type="ECO:0000313" key="2">
    <source>
        <dbReference type="EMBL" id="APB01720.1"/>
    </source>
</evidence>
<dbReference type="KEGG" id="nsr:NS506_07701"/>
<feature type="compositionally biased region" description="Pro residues" evidence="1">
    <location>
        <begin position="18"/>
        <end position="35"/>
    </location>
</feature>
<protein>
    <recommendedName>
        <fullName evidence="4">SHOCT domain-containing protein</fullName>
    </recommendedName>
</protein>
<reference evidence="2 3" key="1">
    <citation type="submission" date="2016-10" db="EMBL/GenBank/DDBJ databases">
        <title>Genome sequence of Nocardia seriolae strain EM150506, isolated from Anguila japonica.</title>
        <authorList>
            <person name="Han H.-J."/>
        </authorList>
    </citation>
    <scope>NUCLEOTIDE SEQUENCE [LARGE SCALE GENOMIC DNA]</scope>
    <source>
        <strain evidence="2 3">EM150506</strain>
    </source>
</reference>
<evidence type="ECO:0000313" key="3">
    <source>
        <dbReference type="Proteomes" id="UP000180166"/>
    </source>
</evidence>
<proteinExistence type="predicted"/>
<dbReference type="EMBL" id="CP017839">
    <property type="protein sequence ID" value="APB01720.1"/>
    <property type="molecule type" value="Genomic_DNA"/>
</dbReference>
<feature type="compositionally biased region" description="Low complexity" evidence="1">
    <location>
        <begin position="84"/>
        <end position="119"/>
    </location>
</feature>
<gene>
    <name evidence="2" type="ORF">NS506_07701</name>
</gene>
<evidence type="ECO:0000256" key="1">
    <source>
        <dbReference type="SAM" id="MobiDB-lite"/>
    </source>
</evidence>
<feature type="region of interest" description="Disordered" evidence="1">
    <location>
        <begin position="1"/>
        <end position="121"/>
    </location>
</feature>
<dbReference type="AlphaFoldDB" id="A0ABC8B678"/>
<evidence type="ECO:0008006" key="4">
    <source>
        <dbReference type="Google" id="ProtNLM"/>
    </source>
</evidence>
<dbReference type="Proteomes" id="UP000180166">
    <property type="component" value="Chromosome"/>
</dbReference>
<name>A0ABC8B678_9NOCA</name>
<accession>A0ABC8B678</accession>
<sequence>MHGRQAMHPGWPCIDTPTVPPGGPPTASTPPPLPSQTPGIPSQPGNGGGIGAGALTPPAIPPGNGTPIVPIPGAETPILPGNQPPATLQPVPATPPVTTAPERETPSATSKTPTPAALPGSTQPGVDIMTQLQALAKLHTDGVLSDQEFAAAKQRLLQGSPPTPMTQSPPVGAPAQSALERASSGIDPRVAALVLVGTVAFITGGGSPFLFRRNAGNGLLPVSPARNPPPSPDPIPIFPYGKVPIIMLRPGGLDGGRGTIGWLPQGTDKGQLQVNYHIDSPPGTEYVTDGLDVWVDGQYQHVKVMDLGGGDFSATIENVRPGSHVQISNYTAMQFPDKRMGSTEFDGTLIPLNGKAYVDPDKLNYLFNVDITPDDHNTGRAIQNGRALDNIGIPDTPEGRADVEKQLTDSILHYGYEPPAKTNEWGTFIKNNSIVYGPLGQFRATTTWMVEPDGSLRLTTMIPVGTWTTPHTQADVPPTTR</sequence>
<organism evidence="2 3">
    <name type="scientific">Nocardia seriolae</name>
    <dbReference type="NCBI Taxonomy" id="37332"/>
    <lineage>
        <taxon>Bacteria</taxon>
        <taxon>Bacillati</taxon>
        <taxon>Actinomycetota</taxon>
        <taxon>Actinomycetes</taxon>
        <taxon>Mycobacteriales</taxon>
        <taxon>Nocardiaceae</taxon>
        <taxon>Nocardia</taxon>
    </lineage>
</organism>
<feature type="region of interest" description="Disordered" evidence="1">
    <location>
        <begin position="158"/>
        <end position="179"/>
    </location>
</feature>